<dbReference type="InterPro" id="IPR003697">
    <property type="entry name" value="Maf-like"/>
</dbReference>
<evidence type="ECO:0000256" key="3">
    <source>
        <dbReference type="HAMAP-Rule" id="MF_00528"/>
    </source>
</evidence>
<dbReference type="AlphaFoldDB" id="A0A511JIY0"/>
<evidence type="ECO:0000256" key="1">
    <source>
        <dbReference type="ARBA" id="ARBA00001968"/>
    </source>
</evidence>
<comment type="caution">
    <text evidence="4">The sequence shown here is derived from an EMBL/GenBank/DDBJ whole genome shotgun (WGS) entry which is preliminary data.</text>
</comment>
<keyword evidence="3" id="KW-0546">Nucleotide metabolism</keyword>
<dbReference type="GO" id="GO:0047429">
    <property type="term" value="F:nucleoside triphosphate diphosphatase activity"/>
    <property type="evidence" value="ECO:0007669"/>
    <property type="project" value="UniProtKB-EC"/>
</dbReference>
<dbReference type="HAMAP" id="MF_00528">
    <property type="entry name" value="Maf"/>
    <property type="match status" value="1"/>
</dbReference>
<keyword evidence="3" id="KW-0963">Cytoplasm</keyword>
<comment type="catalytic activity">
    <reaction evidence="3">
        <text>a ribonucleoside 5'-triphosphate + H2O = a ribonucleoside 5'-phosphate + diphosphate + H(+)</text>
        <dbReference type="Rhea" id="RHEA:23996"/>
        <dbReference type="ChEBI" id="CHEBI:15377"/>
        <dbReference type="ChEBI" id="CHEBI:15378"/>
        <dbReference type="ChEBI" id="CHEBI:33019"/>
        <dbReference type="ChEBI" id="CHEBI:58043"/>
        <dbReference type="ChEBI" id="CHEBI:61557"/>
        <dbReference type="EC" id="3.6.1.9"/>
    </reaction>
</comment>
<dbReference type="GO" id="GO:0005737">
    <property type="term" value="C:cytoplasm"/>
    <property type="evidence" value="ECO:0007669"/>
    <property type="project" value="UniProtKB-SubCell"/>
</dbReference>
<dbReference type="OrthoDB" id="3527985at2"/>
<accession>A0A511JIY0</accession>
<comment type="caution">
    <text evidence="3">Lacks conserved residue(s) required for the propagation of feature annotation.</text>
</comment>
<dbReference type="NCBIfam" id="TIGR00172">
    <property type="entry name" value="maf"/>
    <property type="match status" value="1"/>
</dbReference>
<comment type="cofactor">
    <cofactor evidence="1 3">
        <name>a divalent metal cation</name>
        <dbReference type="ChEBI" id="CHEBI:60240"/>
    </cofactor>
</comment>
<gene>
    <name evidence="4" type="ORF">CTE05_15190</name>
</gene>
<dbReference type="Gene3D" id="3.90.950.10">
    <property type="match status" value="1"/>
</dbReference>
<evidence type="ECO:0000313" key="5">
    <source>
        <dbReference type="Proteomes" id="UP000321049"/>
    </source>
</evidence>
<feature type="active site" description="Proton acceptor" evidence="3">
    <location>
        <position position="84"/>
    </location>
</feature>
<sequence length="213" mass="22596">MTRLLLASASPARRATLVAAGIEPLVAVSGVDEDAVLAAARERFGALDPADAVLLLAQAKVEDVSRNLPDELEDADDLLLLGCDSMLELDGEIYGKPTDAAQATQRWRLMRGRSGVLHTGHWLMDERDVPAMLGATSSTTVRFADLSDAEIDAYVATGEPLAVAGAFTVDGLGGPFVERIEGDHHGVVGLSLPLLRELLGEVGVSITDLWRDQ</sequence>
<dbReference type="PANTHER" id="PTHR43213:SF5">
    <property type="entry name" value="BIFUNCTIONAL DTTP_UTP PYROPHOSPHATASE_METHYLTRANSFERASE PROTEIN-RELATED"/>
    <property type="match status" value="1"/>
</dbReference>
<comment type="catalytic activity">
    <reaction evidence="3">
        <text>a 2'-deoxyribonucleoside 5'-triphosphate + H2O = a 2'-deoxyribonucleoside 5'-phosphate + diphosphate + H(+)</text>
        <dbReference type="Rhea" id="RHEA:44644"/>
        <dbReference type="ChEBI" id="CHEBI:15377"/>
        <dbReference type="ChEBI" id="CHEBI:15378"/>
        <dbReference type="ChEBI" id="CHEBI:33019"/>
        <dbReference type="ChEBI" id="CHEBI:61560"/>
        <dbReference type="ChEBI" id="CHEBI:65317"/>
        <dbReference type="EC" id="3.6.1.9"/>
    </reaction>
</comment>
<name>A0A511JIY0_9CELL</name>
<dbReference type="EC" id="3.6.1.9" evidence="3"/>
<dbReference type="PIRSF" id="PIRSF006305">
    <property type="entry name" value="Maf"/>
    <property type="match status" value="1"/>
</dbReference>
<dbReference type="SUPFAM" id="SSF52972">
    <property type="entry name" value="ITPase-like"/>
    <property type="match status" value="1"/>
</dbReference>
<reference evidence="4 5" key="1">
    <citation type="submission" date="2019-07" db="EMBL/GenBank/DDBJ databases">
        <title>Whole genome shotgun sequence of Cellulomonas terrae NBRC 100819.</title>
        <authorList>
            <person name="Hosoyama A."/>
            <person name="Uohara A."/>
            <person name="Ohji S."/>
            <person name="Ichikawa N."/>
        </authorList>
    </citation>
    <scope>NUCLEOTIDE SEQUENCE [LARGE SCALE GENOMIC DNA]</scope>
    <source>
        <strain evidence="4 5">NBRC 100819</strain>
    </source>
</reference>
<dbReference type="EMBL" id="BJWH01000006">
    <property type="protein sequence ID" value="GEL97972.1"/>
    <property type="molecule type" value="Genomic_DNA"/>
</dbReference>
<dbReference type="PANTHER" id="PTHR43213">
    <property type="entry name" value="BIFUNCTIONAL DTTP/UTP PYROPHOSPHATASE/METHYLTRANSFERASE PROTEIN-RELATED"/>
    <property type="match status" value="1"/>
</dbReference>
<organism evidence="4 5">
    <name type="scientific">Cellulomonas terrae</name>
    <dbReference type="NCBI Taxonomy" id="311234"/>
    <lineage>
        <taxon>Bacteria</taxon>
        <taxon>Bacillati</taxon>
        <taxon>Actinomycetota</taxon>
        <taxon>Actinomycetes</taxon>
        <taxon>Micrococcales</taxon>
        <taxon>Cellulomonadaceae</taxon>
        <taxon>Cellulomonas</taxon>
    </lineage>
</organism>
<dbReference type="CDD" id="cd00555">
    <property type="entry name" value="Maf"/>
    <property type="match status" value="1"/>
</dbReference>
<comment type="similarity">
    <text evidence="3">Belongs to the Maf family.</text>
</comment>
<keyword evidence="5" id="KW-1185">Reference proteome</keyword>
<dbReference type="RefSeq" id="WP_146845522.1">
    <property type="nucleotide sequence ID" value="NZ_BJWH01000006.1"/>
</dbReference>
<proteinExistence type="inferred from homology"/>
<evidence type="ECO:0000313" key="4">
    <source>
        <dbReference type="EMBL" id="GEL97972.1"/>
    </source>
</evidence>
<keyword evidence="2 3" id="KW-0378">Hydrolase</keyword>
<evidence type="ECO:0000256" key="2">
    <source>
        <dbReference type="ARBA" id="ARBA00022801"/>
    </source>
</evidence>
<dbReference type="GO" id="GO:0009117">
    <property type="term" value="P:nucleotide metabolic process"/>
    <property type="evidence" value="ECO:0007669"/>
    <property type="project" value="UniProtKB-KW"/>
</dbReference>
<comment type="subcellular location">
    <subcellularLocation>
        <location evidence="3">Cytoplasm</location>
    </subcellularLocation>
</comment>
<protein>
    <recommendedName>
        <fullName evidence="3">Nucleoside triphosphate pyrophosphatase</fullName>
        <ecNumber evidence="3">3.6.1.9</ecNumber>
    </recommendedName>
    <alternativeName>
        <fullName evidence="3">Nucleotide pyrophosphatase</fullName>
        <shortName evidence="3">Nucleotide PPase</shortName>
    </alternativeName>
</protein>
<comment type="function">
    <text evidence="3">Nucleoside triphosphate pyrophosphatase. May have a dual role in cell division arrest and in preventing the incorporation of modified nucleotides into cellular nucleic acids.</text>
</comment>
<dbReference type="InterPro" id="IPR029001">
    <property type="entry name" value="ITPase-like_fam"/>
</dbReference>
<dbReference type="Pfam" id="PF02545">
    <property type="entry name" value="Maf"/>
    <property type="match status" value="1"/>
</dbReference>
<dbReference type="Proteomes" id="UP000321049">
    <property type="component" value="Unassembled WGS sequence"/>
</dbReference>